<keyword evidence="1" id="KW-0472">Membrane</keyword>
<feature type="transmembrane region" description="Helical" evidence="1">
    <location>
        <begin position="6"/>
        <end position="28"/>
    </location>
</feature>
<reference evidence="2 3" key="1">
    <citation type="submission" date="2024-01" db="EMBL/GenBank/DDBJ databases">
        <title>the genome sequence of strain Microbacterium schleiferi NBRC 15075.</title>
        <authorList>
            <person name="Ding Y."/>
            <person name="Zhang G."/>
        </authorList>
    </citation>
    <scope>NUCLEOTIDE SEQUENCE [LARGE SCALE GENOMIC DNA]</scope>
    <source>
        <strain evidence="2 3">NBRC 15075</strain>
    </source>
</reference>
<gene>
    <name evidence="2" type="ORF">V2V91_09905</name>
</gene>
<organism evidence="2 3">
    <name type="scientific">Microbacterium schleiferi</name>
    <dbReference type="NCBI Taxonomy" id="69362"/>
    <lineage>
        <taxon>Bacteria</taxon>
        <taxon>Bacillati</taxon>
        <taxon>Actinomycetota</taxon>
        <taxon>Actinomycetes</taxon>
        <taxon>Micrococcales</taxon>
        <taxon>Microbacteriaceae</taxon>
        <taxon>Microbacterium</taxon>
    </lineage>
</organism>
<accession>A0ABU7V8K5</accession>
<name>A0ABU7V8K5_9MICO</name>
<protein>
    <submittedName>
        <fullName evidence="2">Uncharacterized protein</fullName>
    </submittedName>
</protein>
<dbReference type="RefSeq" id="WP_331791709.1">
    <property type="nucleotide sequence ID" value="NZ_BAAAUO010000011.1"/>
</dbReference>
<proteinExistence type="predicted"/>
<sequence>MMFWDTFWATVWGALAGAVVGAFAAWLFSLDLRRRQAKDGDRARLDAAVADVVRLLGEVGGTGEAFMFAIQLGNPAVPAPPPHLSRQQLLSATLAARMAAGDDEGPLLAVYELVTRKNDRTASRAAIDYEHAAHLLVRWRQGKVSTADAQSQIVAGSPPPTRSEG</sequence>
<keyword evidence="3" id="KW-1185">Reference proteome</keyword>
<evidence type="ECO:0000313" key="2">
    <source>
        <dbReference type="EMBL" id="MEF2255443.1"/>
    </source>
</evidence>
<keyword evidence="1" id="KW-1133">Transmembrane helix</keyword>
<evidence type="ECO:0000256" key="1">
    <source>
        <dbReference type="SAM" id="Phobius"/>
    </source>
</evidence>
<comment type="caution">
    <text evidence="2">The sequence shown here is derived from an EMBL/GenBank/DDBJ whole genome shotgun (WGS) entry which is preliminary data.</text>
</comment>
<dbReference type="Proteomes" id="UP001351900">
    <property type="component" value="Unassembled WGS sequence"/>
</dbReference>
<keyword evidence="1" id="KW-0812">Transmembrane</keyword>
<evidence type="ECO:0000313" key="3">
    <source>
        <dbReference type="Proteomes" id="UP001351900"/>
    </source>
</evidence>
<dbReference type="EMBL" id="JAZHOV010000005">
    <property type="protein sequence ID" value="MEF2255443.1"/>
    <property type="molecule type" value="Genomic_DNA"/>
</dbReference>